<keyword evidence="2" id="KW-1185">Reference proteome</keyword>
<protein>
    <recommendedName>
        <fullName evidence="3">PhiE125 gp8 family phage protein</fullName>
    </recommendedName>
</protein>
<evidence type="ECO:0008006" key="3">
    <source>
        <dbReference type="Google" id="ProtNLM"/>
    </source>
</evidence>
<evidence type="ECO:0000313" key="1">
    <source>
        <dbReference type="EMBL" id="MFD1482986.1"/>
    </source>
</evidence>
<accession>A0ABW4E1G3</accession>
<proteinExistence type="predicted"/>
<dbReference type="Proteomes" id="UP001597302">
    <property type="component" value="Unassembled WGS sequence"/>
</dbReference>
<name>A0ABW4E1G3_9RHOB</name>
<dbReference type="NCBIfam" id="TIGR02215">
    <property type="entry name" value="phage_chp_gp8"/>
    <property type="match status" value="1"/>
</dbReference>
<gene>
    <name evidence="1" type="ORF">ACFQ5P_16940</name>
</gene>
<organism evidence="1 2">
    <name type="scientific">Paracoccus nototheniae</name>
    <dbReference type="NCBI Taxonomy" id="2489002"/>
    <lineage>
        <taxon>Bacteria</taxon>
        <taxon>Pseudomonadati</taxon>
        <taxon>Pseudomonadota</taxon>
        <taxon>Alphaproteobacteria</taxon>
        <taxon>Rhodobacterales</taxon>
        <taxon>Paracoccaceae</taxon>
        <taxon>Paracoccus</taxon>
    </lineage>
</organism>
<comment type="caution">
    <text evidence="1">The sequence shown here is derived from an EMBL/GenBank/DDBJ whole genome shotgun (WGS) entry which is preliminary data.</text>
</comment>
<evidence type="ECO:0000313" key="2">
    <source>
        <dbReference type="Proteomes" id="UP001597302"/>
    </source>
</evidence>
<dbReference type="InterPro" id="IPR011738">
    <property type="entry name" value="Phage_CHP"/>
</dbReference>
<dbReference type="EMBL" id="JBHTOQ010000038">
    <property type="protein sequence ID" value="MFD1482986.1"/>
    <property type="molecule type" value="Genomic_DNA"/>
</dbReference>
<sequence length="178" mass="20037">MIVQRLDRTPWLLEDLQDLRDHARVDPNGYDDVALRRMFVAAVLEAEEHGQLALFPQTVRVTLDAWPRGHTFRLPIGPLLDWDSVSTTADGQPFEDFNTMTGQWPVLRLTGARPCGQVVIEYASGCEYQSHKIPTDLAHALMDQALAYYDARGPGDPKAQALSPHFARIVGRYRGVRI</sequence>
<dbReference type="RefSeq" id="WP_131573520.1">
    <property type="nucleotide sequence ID" value="NZ_CBCSAJ010000011.1"/>
</dbReference>
<reference evidence="2" key="1">
    <citation type="journal article" date="2019" name="Int. J. Syst. Evol. Microbiol.">
        <title>The Global Catalogue of Microorganisms (GCM) 10K type strain sequencing project: providing services to taxonomists for standard genome sequencing and annotation.</title>
        <authorList>
            <consortium name="The Broad Institute Genomics Platform"/>
            <consortium name="The Broad Institute Genome Sequencing Center for Infectious Disease"/>
            <person name="Wu L."/>
            <person name="Ma J."/>
        </authorList>
    </citation>
    <scope>NUCLEOTIDE SEQUENCE [LARGE SCALE GENOMIC DNA]</scope>
    <source>
        <strain evidence="2">CCM 8875</strain>
    </source>
</reference>